<dbReference type="Proteomes" id="UP000623842">
    <property type="component" value="Unassembled WGS sequence"/>
</dbReference>
<dbReference type="EMBL" id="BNCK01000016">
    <property type="protein sequence ID" value="GHG07822.1"/>
    <property type="molecule type" value="Genomic_DNA"/>
</dbReference>
<organism evidence="1 2">
    <name type="scientific">Thalassotalea marina</name>
    <dbReference type="NCBI Taxonomy" id="1673741"/>
    <lineage>
        <taxon>Bacteria</taxon>
        <taxon>Pseudomonadati</taxon>
        <taxon>Pseudomonadota</taxon>
        <taxon>Gammaproteobacteria</taxon>
        <taxon>Alteromonadales</taxon>
        <taxon>Colwelliaceae</taxon>
        <taxon>Thalassotalea</taxon>
    </lineage>
</organism>
<accession>A0A919BT28</accession>
<evidence type="ECO:0000313" key="1">
    <source>
        <dbReference type="EMBL" id="GHG07822.1"/>
    </source>
</evidence>
<evidence type="ECO:0000313" key="2">
    <source>
        <dbReference type="Proteomes" id="UP000623842"/>
    </source>
</evidence>
<dbReference type="AlphaFoldDB" id="A0A919BT28"/>
<protein>
    <submittedName>
        <fullName evidence="1">Uncharacterized protein</fullName>
    </submittedName>
</protein>
<proteinExistence type="predicted"/>
<comment type="caution">
    <text evidence="1">The sequence shown here is derived from an EMBL/GenBank/DDBJ whole genome shotgun (WGS) entry which is preliminary data.</text>
</comment>
<reference evidence="1" key="2">
    <citation type="submission" date="2020-09" db="EMBL/GenBank/DDBJ databases">
        <authorList>
            <person name="Sun Q."/>
            <person name="Kim S."/>
        </authorList>
    </citation>
    <scope>NUCLEOTIDE SEQUENCE</scope>
    <source>
        <strain evidence="1">KCTC 42731</strain>
    </source>
</reference>
<dbReference type="RefSeq" id="WP_189774850.1">
    <property type="nucleotide sequence ID" value="NZ_BNCK01000016.1"/>
</dbReference>
<keyword evidence="2" id="KW-1185">Reference proteome</keyword>
<gene>
    <name evidence="1" type="ORF">GCM10017161_41970</name>
</gene>
<sequence>MALTDFKHGVFYAAAIVVEVHNDPTIAATIIQNAGFAEHDVSELDESDKKQLRKLNNYDGINLKGL</sequence>
<reference evidence="1" key="1">
    <citation type="journal article" date="2014" name="Int. J. Syst. Evol. Microbiol.">
        <title>Complete genome sequence of Corynebacterium casei LMG S-19264T (=DSM 44701T), isolated from a smear-ripened cheese.</title>
        <authorList>
            <consortium name="US DOE Joint Genome Institute (JGI-PGF)"/>
            <person name="Walter F."/>
            <person name="Albersmeier A."/>
            <person name="Kalinowski J."/>
            <person name="Ruckert C."/>
        </authorList>
    </citation>
    <scope>NUCLEOTIDE SEQUENCE</scope>
    <source>
        <strain evidence="1">KCTC 42731</strain>
    </source>
</reference>
<name>A0A919BT28_9GAMM</name>